<evidence type="ECO:0000313" key="6">
    <source>
        <dbReference type="Proteomes" id="UP000552935"/>
    </source>
</evidence>
<name>A0A508Z3J9_LACRH</name>
<feature type="domain" description="HTH merR-type" evidence="1">
    <location>
        <begin position="1"/>
        <end position="43"/>
    </location>
</feature>
<dbReference type="PANTHER" id="PTHR36172:SF1">
    <property type="entry name" value="RESOLVASE-RELATED"/>
    <property type="match status" value="1"/>
</dbReference>
<feature type="domain" description="Resolvase/invertase-type recombinase catalytic" evidence="2">
    <location>
        <begin position="58"/>
        <end position="198"/>
    </location>
</feature>
<proteinExistence type="predicted"/>
<dbReference type="NCBIfam" id="NF033518">
    <property type="entry name" value="transpos_IS607"/>
    <property type="match status" value="1"/>
</dbReference>
<dbReference type="Pfam" id="PF00239">
    <property type="entry name" value="Resolvase"/>
    <property type="match status" value="1"/>
</dbReference>
<dbReference type="PROSITE" id="PS51736">
    <property type="entry name" value="RECOMBINASES_3"/>
    <property type="match status" value="1"/>
</dbReference>
<dbReference type="PANTHER" id="PTHR36172">
    <property type="match status" value="1"/>
</dbReference>
<dbReference type="EMBL" id="SSHM01000001">
    <property type="protein sequence ID" value="THC81127.1"/>
    <property type="molecule type" value="Genomic_DNA"/>
</dbReference>
<dbReference type="Gene3D" id="3.40.50.1390">
    <property type="entry name" value="Resolvase, N-terminal catalytic domain"/>
    <property type="match status" value="1"/>
</dbReference>
<organism evidence="3 6">
    <name type="scientific">Lacticaseibacillus rhamnosus</name>
    <name type="common">Lactobacillus rhamnosus</name>
    <dbReference type="NCBI Taxonomy" id="47715"/>
    <lineage>
        <taxon>Bacteria</taxon>
        <taxon>Bacillati</taxon>
        <taxon>Bacillota</taxon>
        <taxon>Bacilli</taxon>
        <taxon>Lactobacillales</taxon>
        <taxon>Lactobacillaceae</taxon>
        <taxon>Lacticaseibacillus</taxon>
    </lineage>
</organism>
<dbReference type="SUPFAM" id="SSF53041">
    <property type="entry name" value="Resolvase-like"/>
    <property type="match status" value="1"/>
</dbReference>
<reference evidence="4 5" key="1">
    <citation type="submission" date="2019-04" db="EMBL/GenBank/DDBJ databases">
        <title>Genome Announcement to Ensure Probiotic Safety of Lactobacillus rhamnosus UBLR-58.</title>
        <authorList>
            <person name="Sulthana A."/>
            <person name="Lakshmi S.G."/>
            <person name="Madempudi R.S."/>
        </authorList>
    </citation>
    <scope>NUCLEOTIDE SEQUENCE [LARGE SCALE GENOMIC DNA]</scope>
    <source>
        <strain evidence="4 5">UBLR-58</strain>
    </source>
</reference>
<dbReference type="FunFam" id="3.40.50.1390:FF:000002">
    <property type="entry name" value="ORF1 in transposon ISC1904"/>
    <property type="match status" value="1"/>
</dbReference>
<evidence type="ECO:0000259" key="1">
    <source>
        <dbReference type="PROSITE" id="PS50937"/>
    </source>
</evidence>
<dbReference type="SUPFAM" id="SSF46955">
    <property type="entry name" value="Putative DNA-binding domain"/>
    <property type="match status" value="1"/>
</dbReference>
<dbReference type="GO" id="GO:0006355">
    <property type="term" value="P:regulation of DNA-templated transcription"/>
    <property type="evidence" value="ECO:0007669"/>
    <property type="project" value="InterPro"/>
</dbReference>
<dbReference type="InterPro" id="IPR000551">
    <property type="entry name" value="MerR-type_HTH_dom"/>
</dbReference>
<evidence type="ECO:0000313" key="5">
    <source>
        <dbReference type="Proteomes" id="UP000307517"/>
    </source>
</evidence>
<comment type="caution">
    <text evidence="3">The sequence shown here is derived from an EMBL/GenBank/DDBJ whole genome shotgun (WGS) entry which is preliminary data.</text>
</comment>
<dbReference type="InterPro" id="IPR041718">
    <property type="entry name" value="IS607_transposase-like"/>
</dbReference>
<dbReference type="InterPro" id="IPR006119">
    <property type="entry name" value="Resolv_N"/>
</dbReference>
<reference evidence="3 6" key="2">
    <citation type="submission" date="2020-07" db="EMBL/GenBank/DDBJ databases">
        <title>Organ Donor 1.</title>
        <authorList>
            <person name="Marsh A.J."/>
            <person name="Azcarate-Peril M.A."/>
        </authorList>
    </citation>
    <scope>NUCLEOTIDE SEQUENCE [LARGE SCALE GENOMIC DNA]</scope>
    <source>
        <strain evidence="3 6">AMC0712</strain>
    </source>
</reference>
<dbReference type="EMBL" id="JACCKI010000003">
    <property type="protein sequence ID" value="NZA04701.1"/>
    <property type="molecule type" value="Genomic_DNA"/>
</dbReference>
<dbReference type="GO" id="GO:0000150">
    <property type="term" value="F:DNA strand exchange activity"/>
    <property type="evidence" value="ECO:0007669"/>
    <property type="project" value="InterPro"/>
</dbReference>
<dbReference type="InterPro" id="IPR009061">
    <property type="entry name" value="DNA-bd_dom_put_sf"/>
</dbReference>
<dbReference type="CDD" id="cd03769">
    <property type="entry name" value="SR_IS607_transposase_like"/>
    <property type="match status" value="1"/>
</dbReference>
<dbReference type="InterPro" id="IPR036162">
    <property type="entry name" value="Resolvase-like_N_sf"/>
</dbReference>
<dbReference type="Gene3D" id="1.10.287.2170">
    <property type="match status" value="1"/>
</dbReference>
<protein>
    <submittedName>
        <fullName evidence="3">IS607 family transposase</fullName>
    </submittedName>
</protein>
<dbReference type="Pfam" id="PF00376">
    <property type="entry name" value="MerR"/>
    <property type="match status" value="1"/>
</dbReference>
<dbReference type="AlphaFoldDB" id="A0A508Z3J9"/>
<evidence type="ECO:0000313" key="3">
    <source>
        <dbReference type="EMBL" id="NZA04701.1"/>
    </source>
</evidence>
<dbReference type="Proteomes" id="UP000552935">
    <property type="component" value="Unassembled WGS sequence"/>
</dbReference>
<evidence type="ECO:0000259" key="2">
    <source>
        <dbReference type="PROSITE" id="PS51736"/>
    </source>
</evidence>
<dbReference type="CDD" id="cd04762">
    <property type="entry name" value="HTH_MerR-trunc"/>
    <property type="match status" value="1"/>
</dbReference>
<dbReference type="Proteomes" id="UP000307517">
    <property type="component" value="Unassembled WGS sequence"/>
</dbReference>
<dbReference type="GO" id="GO:0003677">
    <property type="term" value="F:DNA binding"/>
    <property type="evidence" value="ECO:0007669"/>
    <property type="project" value="InterPro"/>
</dbReference>
<dbReference type="InterPro" id="IPR048046">
    <property type="entry name" value="Transpos_IS607"/>
</dbReference>
<evidence type="ECO:0000313" key="4">
    <source>
        <dbReference type="EMBL" id="THC81127.1"/>
    </source>
</evidence>
<dbReference type="PROSITE" id="PS50937">
    <property type="entry name" value="HTH_MERR_2"/>
    <property type="match status" value="1"/>
</dbReference>
<accession>A0A508Z3J9</accession>
<dbReference type="Gene3D" id="1.10.1660.10">
    <property type="match status" value="1"/>
</dbReference>
<gene>
    <name evidence="4" type="ORF">E6L36_12610</name>
    <name evidence="3" type="ORF">H0N82_06175</name>
</gene>
<dbReference type="RefSeq" id="WP_005691643.1">
    <property type="nucleotide sequence ID" value="NZ_CABFNI010000015.1"/>
</dbReference>
<dbReference type="SMART" id="SM00857">
    <property type="entry name" value="Resolvase"/>
    <property type="match status" value="1"/>
</dbReference>
<sequence length="198" mass="23274">MFKPNEMAKRLGVTVKTLQKWDNSGKFKAHRTPTNRRYYTEDQYLAYISHNDQPKKRLQVAYARVSNVGQKDDLANQIDFLRRYANGKGIILDEVITDIGSGLNYKRKKWNALLDDVMAGHVETIFVTYKDRFVRFGYDWFERLAQKFDTQIVVLNNPDLSPQEELTEDLISIIHVFSCRLYGLRKYKKKLEDDPSLK</sequence>
<dbReference type="InterPro" id="IPR051491">
    <property type="entry name" value="Recombinase/Transposase-rel"/>
</dbReference>